<dbReference type="Proteomes" id="UP000199017">
    <property type="component" value="Unassembled WGS sequence"/>
</dbReference>
<dbReference type="STRING" id="930129.SAMN05216352_106179"/>
<dbReference type="RefSeq" id="WP_170031706.1">
    <property type="nucleotide sequence ID" value="NZ_FNDU01000006.1"/>
</dbReference>
<gene>
    <name evidence="2" type="ORF">SAMN05216352_106179</name>
</gene>
<feature type="transmembrane region" description="Helical" evidence="1">
    <location>
        <begin position="16"/>
        <end position="33"/>
    </location>
</feature>
<proteinExistence type="predicted"/>
<dbReference type="EMBL" id="FNDU01000006">
    <property type="protein sequence ID" value="SDI29979.1"/>
    <property type="molecule type" value="Genomic_DNA"/>
</dbReference>
<organism evidence="2 3">
    <name type="scientific">Alteribacillus bidgolensis</name>
    <dbReference type="NCBI Taxonomy" id="930129"/>
    <lineage>
        <taxon>Bacteria</taxon>
        <taxon>Bacillati</taxon>
        <taxon>Bacillota</taxon>
        <taxon>Bacilli</taxon>
        <taxon>Bacillales</taxon>
        <taxon>Bacillaceae</taxon>
        <taxon>Alteribacillus</taxon>
    </lineage>
</organism>
<evidence type="ECO:0000313" key="3">
    <source>
        <dbReference type="Proteomes" id="UP000199017"/>
    </source>
</evidence>
<name>A0A1G8JFC7_9BACI</name>
<keyword evidence="1" id="KW-1133">Transmembrane helix</keyword>
<reference evidence="2 3" key="1">
    <citation type="submission" date="2016-10" db="EMBL/GenBank/DDBJ databases">
        <authorList>
            <person name="de Groot N.N."/>
        </authorList>
    </citation>
    <scope>NUCLEOTIDE SEQUENCE [LARGE SCALE GENOMIC DNA]</scope>
    <source>
        <strain evidence="3">P4B,CCM 7963,CECT 7998,DSM 25260,IBRC-M 10614,KCTC 13821</strain>
    </source>
</reference>
<keyword evidence="1" id="KW-0812">Transmembrane</keyword>
<evidence type="ECO:0000313" key="2">
    <source>
        <dbReference type="EMBL" id="SDI29979.1"/>
    </source>
</evidence>
<protein>
    <submittedName>
        <fullName evidence="2">Uncharacterized protein</fullName>
    </submittedName>
</protein>
<dbReference type="AlphaFoldDB" id="A0A1G8JFC7"/>
<keyword evidence="3" id="KW-1185">Reference proteome</keyword>
<sequence length="58" mass="7123">MMNWDIISEFVDSTRLWAALSLWVICFGFYFSYKRLSEWIAPPWKKEMNQQKQETDKE</sequence>
<evidence type="ECO:0000256" key="1">
    <source>
        <dbReference type="SAM" id="Phobius"/>
    </source>
</evidence>
<keyword evidence="1" id="KW-0472">Membrane</keyword>
<accession>A0A1G8JFC7</accession>